<evidence type="ECO:0000313" key="2">
    <source>
        <dbReference type="EMBL" id="SVA50286.1"/>
    </source>
</evidence>
<dbReference type="EMBL" id="UINC01011388">
    <property type="protein sequence ID" value="SVA50286.1"/>
    <property type="molecule type" value="Genomic_DNA"/>
</dbReference>
<protein>
    <recommendedName>
        <fullName evidence="1">VOC domain-containing protein</fullName>
    </recommendedName>
</protein>
<dbReference type="PROSITE" id="PS51819">
    <property type="entry name" value="VOC"/>
    <property type="match status" value="1"/>
</dbReference>
<dbReference type="AlphaFoldDB" id="A0A381WCN2"/>
<dbReference type="Pfam" id="PF00903">
    <property type="entry name" value="Glyoxalase"/>
    <property type="match status" value="1"/>
</dbReference>
<dbReference type="SUPFAM" id="SSF54593">
    <property type="entry name" value="Glyoxalase/Bleomycin resistance protein/Dihydroxybiphenyl dioxygenase"/>
    <property type="match status" value="1"/>
</dbReference>
<dbReference type="Gene3D" id="3.10.180.10">
    <property type="entry name" value="2,3-Dihydroxybiphenyl 1,2-Dioxygenase, domain 1"/>
    <property type="match status" value="1"/>
</dbReference>
<accession>A0A381WCN2</accession>
<dbReference type="CDD" id="cd06587">
    <property type="entry name" value="VOC"/>
    <property type="match status" value="1"/>
</dbReference>
<evidence type="ECO:0000259" key="1">
    <source>
        <dbReference type="PROSITE" id="PS51819"/>
    </source>
</evidence>
<sequence length="150" mass="16358">MARIKHIAIATDNPEATAKFYIEGLGMKQVGKLDTPTDEGYYLTDGYINLAILKFKTEGEADTEGGPKWTGMHHFGFNVETMPDAQEKILAAGASLKRKPVDDDGKPRTGNVEVKFIGPDGITIDLSEFGWVGQREEDEARDAAKAATKV</sequence>
<dbReference type="InterPro" id="IPR004360">
    <property type="entry name" value="Glyas_Fos-R_dOase_dom"/>
</dbReference>
<dbReference type="InterPro" id="IPR029068">
    <property type="entry name" value="Glyas_Bleomycin-R_OHBP_Dase"/>
</dbReference>
<proteinExistence type="predicted"/>
<feature type="domain" description="VOC" evidence="1">
    <location>
        <begin position="3"/>
        <end position="129"/>
    </location>
</feature>
<reference evidence="2" key="1">
    <citation type="submission" date="2018-05" db="EMBL/GenBank/DDBJ databases">
        <authorList>
            <person name="Lanie J.A."/>
            <person name="Ng W.-L."/>
            <person name="Kazmierczak K.M."/>
            <person name="Andrzejewski T.M."/>
            <person name="Davidsen T.M."/>
            <person name="Wayne K.J."/>
            <person name="Tettelin H."/>
            <person name="Glass J.I."/>
            <person name="Rusch D."/>
            <person name="Podicherti R."/>
            <person name="Tsui H.-C.T."/>
            <person name="Winkler M.E."/>
        </authorList>
    </citation>
    <scope>NUCLEOTIDE SEQUENCE</scope>
</reference>
<gene>
    <name evidence="2" type="ORF">METZ01_LOCUS103140</name>
</gene>
<name>A0A381WCN2_9ZZZZ</name>
<dbReference type="InterPro" id="IPR037523">
    <property type="entry name" value="VOC_core"/>
</dbReference>
<organism evidence="2">
    <name type="scientific">marine metagenome</name>
    <dbReference type="NCBI Taxonomy" id="408172"/>
    <lineage>
        <taxon>unclassified sequences</taxon>
        <taxon>metagenomes</taxon>
        <taxon>ecological metagenomes</taxon>
    </lineage>
</organism>